<proteinExistence type="predicted"/>
<sequence length="386" mass="39830">MLFPKFLILGASASAVASTIPSIDNQQCKIVNLVVTALHKEAKASSFCSSLVPVCTASTTRTIFYTNNVRQTSSKPTTVTSTVTETSTTTSTDLTLVPSTSTAEAVTTTTTDVVTTTSLRCDQQEKRNAPKTSKAPPVPKGCAQAPGLLKIFPCEQLVTACKCLALPTTTKTFTVTQTTQTTVVSTVADVSTTTVTLTQVAIITATPITTVTPTSTSTLVSTTTIVSCPCTSPGLTDLCGTTCVNRQTDPNNCGTCGNTCPSGTCSNGACTSPSLDSCPTASRCNAPVTCPGSTGCYCLKTSSGVNRCVQLSGCASVGCTADADCSAGRYCVVDTCCGGGVCLAYASCPNPGVPSRMFRKRMVGEEMEVDPLDSVSVEWRAKNGEK</sequence>
<evidence type="ECO:0000313" key="3">
    <source>
        <dbReference type="Proteomes" id="UP000663193"/>
    </source>
</evidence>
<dbReference type="VEuPathDB" id="FungiDB:JI435_005780"/>
<protein>
    <submittedName>
        <fullName evidence="2">Uncharacterized protein</fullName>
    </submittedName>
</protein>
<dbReference type="OrthoDB" id="3800261at2759"/>
<dbReference type="EMBL" id="CP069023">
    <property type="protein sequence ID" value="QRC91076.1"/>
    <property type="molecule type" value="Genomic_DNA"/>
</dbReference>
<feature type="signal peptide" evidence="1">
    <location>
        <begin position="1"/>
        <end position="17"/>
    </location>
</feature>
<organism evidence="2 3">
    <name type="scientific">Phaeosphaeria nodorum (strain SN15 / ATCC MYA-4574 / FGSC 10173)</name>
    <name type="common">Glume blotch fungus</name>
    <name type="synonym">Parastagonospora nodorum</name>
    <dbReference type="NCBI Taxonomy" id="321614"/>
    <lineage>
        <taxon>Eukaryota</taxon>
        <taxon>Fungi</taxon>
        <taxon>Dikarya</taxon>
        <taxon>Ascomycota</taxon>
        <taxon>Pezizomycotina</taxon>
        <taxon>Dothideomycetes</taxon>
        <taxon>Pleosporomycetidae</taxon>
        <taxon>Pleosporales</taxon>
        <taxon>Pleosporineae</taxon>
        <taxon>Phaeosphaeriaceae</taxon>
        <taxon>Parastagonospora</taxon>
    </lineage>
</organism>
<evidence type="ECO:0000256" key="1">
    <source>
        <dbReference type="SAM" id="SignalP"/>
    </source>
</evidence>
<dbReference type="AlphaFoldDB" id="A0A7U2EQB3"/>
<gene>
    <name evidence="2" type="ORF">JI435_005780</name>
</gene>
<keyword evidence="3" id="KW-1185">Reference proteome</keyword>
<accession>A0A7U2EQB3</accession>
<reference evidence="3" key="1">
    <citation type="journal article" date="2021" name="BMC Genomics">
        <title>Chromosome-level genome assembly and manually-curated proteome of model necrotroph Parastagonospora nodorum Sn15 reveals a genome-wide trove of candidate effector homologs, and redundancy of virulence-related functions within an accessory chromosome.</title>
        <authorList>
            <person name="Bertazzoni S."/>
            <person name="Jones D.A.B."/>
            <person name="Phan H.T."/>
            <person name="Tan K.-C."/>
            <person name="Hane J.K."/>
        </authorList>
    </citation>
    <scope>NUCLEOTIDE SEQUENCE [LARGE SCALE GENOMIC DNA]</scope>
    <source>
        <strain evidence="3">SN15 / ATCC MYA-4574 / FGSC 10173)</strain>
    </source>
</reference>
<keyword evidence="1" id="KW-0732">Signal</keyword>
<name>A0A7U2EQB3_PHANO</name>
<feature type="chain" id="PRO_5030538355" evidence="1">
    <location>
        <begin position="18"/>
        <end position="386"/>
    </location>
</feature>
<dbReference type="Proteomes" id="UP000663193">
    <property type="component" value="Chromosome 1"/>
</dbReference>
<evidence type="ECO:0000313" key="2">
    <source>
        <dbReference type="EMBL" id="QRC91076.1"/>
    </source>
</evidence>